<feature type="compositionally biased region" description="Basic residues" evidence="1">
    <location>
        <begin position="255"/>
        <end position="267"/>
    </location>
</feature>
<name>A0ABR1QHJ8_9PEZI</name>
<feature type="region of interest" description="Disordered" evidence="1">
    <location>
        <begin position="172"/>
        <end position="267"/>
    </location>
</feature>
<feature type="region of interest" description="Disordered" evidence="1">
    <location>
        <begin position="21"/>
        <end position="44"/>
    </location>
</feature>
<protein>
    <submittedName>
        <fullName evidence="3">Uncharacterized protein</fullName>
    </submittedName>
</protein>
<feature type="compositionally biased region" description="Pro residues" evidence="1">
    <location>
        <begin position="182"/>
        <end position="200"/>
    </location>
</feature>
<feature type="compositionally biased region" description="Basic residues" evidence="1">
    <location>
        <begin position="133"/>
        <end position="144"/>
    </location>
</feature>
<evidence type="ECO:0000256" key="2">
    <source>
        <dbReference type="SAM" id="Phobius"/>
    </source>
</evidence>
<dbReference type="RefSeq" id="XP_066701511.1">
    <property type="nucleotide sequence ID" value="XM_066841649.1"/>
</dbReference>
<keyword evidence="2" id="KW-0472">Membrane</keyword>
<feature type="compositionally biased region" description="Basic and acidic residues" evidence="1">
    <location>
        <begin position="150"/>
        <end position="160"/>
    </location>
</feature>
<keyword evidence="4" id="KW-1185">Reference proteome</keyword>
<sequence length="267" mass="30203">MPPPPLIKAVRSLARDLASHLPTESPFHPETQQYQQQQSPATPTRTLDFAPRVTRLFPRLATGVSTVPQGYGNSPSGPQPGVVVGIVLGSIAGFLLVLWLVYTCVNLGNGRNTNVIVETEGSMVSGSVVTRETRKHRRSRHHESRSRSVGPERRRETVEIRESRVVPEERIVVEEARRSRGGPPPPRMPPPGPARRPPSPMSDEDDEVVVIEENTPPRRRESRRHRRRSSERRSSGYRDVDPYRYAGGDEPMRSMSRRRSDSRRRYD</sequence>
<dbReference type="Proteomes" id="UP001391051">
    <property type="component" value="Unassembled WGS sequence"/>
</dbReference>
<feature type="compositionally biased region" description="Basic and acidic residues" evidence="1">
    <location>
        <begin position="231"/>
        <end position="242"/>
    </location>
</feature>
<keyword evidence="2" id="KW-0812">Transmembrane</keyword>
<reference evidence="3 4" key="1">
    <citation type="submission" date="2023-01" db="EMBL/GenBank/DDBJ databases">
        <title>Analysis of 21 Apiospora genomes using comparative genomics revels a genus with tremendous synthesis potential of carbohydrate active enzymes and secondary metabolites.</title>
        <authorList>
            <person name="Sorensen T."/>
        </authorList>
    </citation>
    <scope>NUCLEOTIDE SEQUENCE [LARGE SCALE GENOMIC DNA]</scope>
    <source>
        <strain evidence="3 4">CBS 24483</strain>
    </source>
</reference>
<organism evidence="3 4">
    <name type="scientific">Apiospora aurea</name>
    <dbReference type="NCBI Taxonomy" id="335848"/>
    <lineage>
        <taxon>Eukaryota</taxon>
        <taxon>Fungi</taxon>
        <taxon>Dikarya</taxon>
        <taxon>Ascomycota</taxon>
        <taxon>Pezizomycotina</taxon>
        <taxon>Sordariomycetes</taxon>
        <taxon>Xylariomycetidae</taxon>
        <taxon>Amphisphaeriales</taxon>
        <taxon>Apiosporaceae</taxon>
        <taxon>Apiospora</taxon>
    </lineage>
</organism>
<feature type="transmembrane region" description="Helical" evidence="2">
    <location>
        <begin position="82"/>
        <end position="102"/>
    </location>
</feature>
<dbReference type="GeneID" id="92074711"/>
<feature type="compositionally biased region" description="Basic residues" evidence="1">
    <location>
        <begin position="220"/>
        <end position="230"/>
    </location>
</feature>
<evidence type="ECO:0000313" key="3">
    <source>
        <dbReference type="EMBL" id="KAK7956205.1"/>
    </source>
</evidence>
<dbReference type="EMBL" id="JAQQWE010000004">
    <property type="protein sequence ID" value="KAK7956205.1"/>
    <property type="molecule type" value="Genomic_DNA"/>
</dbReference>
<evidence type="ECO:0000256" key="1">
    <source>
        <dbReference type="SAM" id="MobiDB-lite"/>
    </source>
</evidence>
<feature type="region of interest" description="Disordered" evidence="1">
    <location>
        <begin position="125"/>
        <end position="160"/>
    </location>
</feature>
<evidence type="ECO:0000313" key="4">
    <source>
        <dbReference type="Proteomes" id="UP001391051"/>
    </source>
</evidence>
<accession>A0ABR1QHJ8</accession>
<keyword evidence="2" id="KW-1133">Transmembrane helix</keyword>
<comment type="caution">
    <text evidence="3">The sequence shown here is derived from an EMBL/GenBank/DDBJ whole genome shotgun (WGS) entry which is preliminary data.</text>
</comment>
<gene>
    <name evidence="3" type="ORF">PG986_005427</name>
</gene>
<proteinExistence type="predicted"/>